<comment type="caution">
    <text evidence="2">The sequence shown here is derived from an EMBL/GenBank/DDBJ whole genome shotgun (WGS) entry which is preliminary data.</text>
</comment>
<evidence type="ECO:0000313" key="2">
    <source>
        <dbReference type="EMBL" id="KAJ4971516.1"/>
    </source>
</evidence>
<keyword evidence="3" id="KW-1185">Reference proteome</keyword>
<feature type="compositionally biased region" description="Polar residues" evidence="1">
    <location>
        <begin position="19"/>
        <end position="38"/>
    </location>
</feature>
<reference evidence="2" key="1">
    <citation type="journal article" date="2023" name="Plant J.">
        <title>The genome of the king protea, Protea cynaroides.</title>
        <authorList>
            <person name="Chang J."/>
            <person name="Duong T.A."/>
            <person name="Schoeman C."/>
            <person name="Ma X."/>
            <person name="Roodt D."/>
            <person name="Barker N."/>
            <person name="Li Z."/>
            <person name="Van de Peer Y."/>
            <person name="Mizrachi E."/>
        </authorList>
    </citation>
    <scope>NUCLEOTIDE SEQUENCE</scope>
    <source>
        <tissue evidence="2">Young leaves</tissue>
    </source>
</reference>
<dbReference type="PANTHER" id="PTHR34567:SF3">
    <property type="entry name" value="FK506-BINDING-LIKE PROTEIN"/>
    <property type="match status" value="1"/>
</dbReference>
<organism evidence="2 3">
    <name type="scientific">Protea cynaroides</name>
    <dbReference type="NCBI Taxonomy" id="273540"/>
    <lineage>
        <taxon>Eukaryota</taxon>
        <taxon>Viridiplantae</taxon>
        <taxon>Streptophyta</taxon>
        <taxon>Embryophyta</taxon>
        <taxon>Tracheophyta</taxon>
        <taxon>Spermatophyta</taxon>
        <taxon>Magnoliopsida</taxon>
        <taxon>Proteales</taxon>
        <taxon>Proteaceae</taxon>
        <taxon>Protea</taxon>
    </lineage>
</organism>
<dbReference type="Proteomes" id="UP001141806">
    <property type="component" value="Unassembled WGS sequence"/>
</dbReference>
<feature type="region of interest" description="Disordered" evidence="1">
    <location>
        <begin position="1"/>
        <end position="38"/>
    </location>
</feature>
<evidence type="ECO:0000256" key="1">
    <source>
        <dbReference type="SAM" id="MobiDB-lite"/>
    </source>
</evidence>
<dbReference type="OrthoDB" id="1899291at2759"/>
<evidence type="ECO:0000313" key="3">
    <source>
        <dbReference type="Proteomes" id="UP001141806"/>
    </source>
</evidence>
<protein>
    <submittedName>
        <fullName evidence="2">Uncharacterized protein</fullName>
    </submittedName>
</protein>
<gene>
    <name evidence="2" type="ORF">NE237_004615</name>
</gene>
<dbReference type="AlphaFoldDB" id="A0A9Q0KJ88"/>
<sequence>MDDRRRRQGVGEHYHQEAPRTTTRSQSRKPPSGSWQPTVPSWEKKFCTVVNRIPWKKLLEAKKLMSFYENVLQWNDSAGEEAFHNAKNRFWAEINGLSCDISLPDPDIYIDEIDWNSDVDPDLLLDLDQELVPPDEDDKEVKSRLIGDSLFFLNQPVPCSGWGDVEENPVRTVEDSLKPGLGDCQHNANNTWESDCARGSSTLVNNTWGDYGGNSWDINQSENPEPKSHGRWGTWNENYRHRDDASRMSRYKTSRFQGDYYQTDNGWKNFQGRKRVDFFYERPLVDKKPLGFSKMELNPFLCAN</sequence>
<proteinExistence type="predicted"/>
<name>A0A9Q0KJ88_9MAGN</name>
<accession>A0A9Q0KJ88</accession>
<dbReference type="PANTHER" id="PTHR34567">
    <property type="entry name" value="FK506-BINDING-LIKE PROTEIN"/>
    <property type="match status" value="1"/>
</dbReference>
<dbReference type="EMBL" id="JAMYWD010000005">
    <property type="protein sequence ID" value="KAJ4971516.1"/>
    <property type="molecule type" value="Genomic_DNA"/>
</dbReference>
<feature type="compositionally biased region" description="Basic and acidic residues" evidence="1">
    <location>
        <begin position="1"/>
        <end position="18"/>
    </location>
</feature>